<dbReference type="Proteomes" id="UP000575985">
    <property type="component" value="Unassembled WGS sequence"/>
</dbReference>
<dbReference type="EMBL" id="JACCFO010000001">
    <property type="protein sequence ID" value="NYI94557.1"/>
    <property type="molecule type" value="Genomic_DNA"/>
</dbReference>
<dbReference type="Pfam" id="PF13340">
    <property type="entry name" value="DUF4096"/>
    <property type="match status" value="1"/>
</dbReference>
<evidence type="ECO:0000256" key="1">
    <source>
        <dbReference type="SAM" id="MobiDB-lite"/>
    </source>
</evidence>
<reference evidence="3 10" key="1">
    <citation type="submission" date="2020-07" db="EMBL/GenBank/DDBJ databases">
        <title>Sequencing the genomes of 1000 actinobacteria strains.</title>
        <authorList>
            <person name="Klenk H.-P."/>
        </authorList>
    </citation>
    <scope>NUCLEOTIDE SEQUENCE [LARGE SCALE GENOMIC DNA]</scope>
    <source>
        <strain evidence="3 10">DSM 45927</strain>
    </source>
</reference>
<dbReference type="InterPro" id="IPR025161">
    <property type="entry name" value="IS402-like_dom"/>
</dbReference>
<evidence type="ECO:0000259" key="2">
    <source>
        <dbReference type="Pfam" id="PF13340"/>
    </source>
</evidence>
<evidence type="ECO:0000313" key="7">
    <source>
        <dbReference type="EMBL" id="NYI97342.1"/>
    </source>
</evidence>
<dbReference type="NCBIfam" id="NF033580">
    <property type="entry name" value="transpos_IS5_3"/>
    <property type="match status" value="1"/>
</dbReference>
<evidence type="ECO:0000313" key="10">
    <source>
        <dbReference type="Proteomes" id="UP000575985"/>
    </source>
</evidence>
<feature type="domain" description="Insertion element IS402-like" evidence="2">
    <location>
        <begin position="7"/>
        <end position="78"/>
    </location>
</feature>
<evidence type="ECO:0000313" key="3">
    <source>
        <dbReference type="EMBL" id="NYI94028.1"/>
    </source>
</evidence>
<evidence type="ECO:0000313" key="9">
    <source>
        <dbReference type="EMBL" id="NYI98576.1"/>
    </source>
</evidence>
<keyword evidence="10" id="KW-1185">Reference proteome</keyword>
<accession>A0A853BF09</accession>
<dbReference type="AlphaFoldDB" id="A0A853BF09"/>
<dbReference type="EMBL" id="JACCFO010000001">
    <property type="protein sequence ID" value="NYI95684.1"/>
    <property type="molecule type" value="Genomic_DNA"/>
</dbReference>
<protein>
    <submittedName>
        <fullName evidence="3">Transposase</fullName>
    </submittedName>
</protein>
<dbReference type="EMBL" id="JACCFO010000001">
    <property type="protein sequence ID" value="NYI94253.1"/>
    <property type="molecule type" value="Genomic_DNA"/>
</dbReference>
<evidence type="ECO:0000313" key="6">
    <source>
        <dbReference type="EMBL" id="NYI95684.1"/>
    </source>
</evidence>
<organism evidence="3 10">
    <name type="scientific">Streptomonospora nanhaiensis</name>
    <dbReference type="NCBI Taxonomy" id="1323731"/>
    <lineage>
        <taxon>Bacteria</taxon>
        <taxon>Bacillati</taxon>
        <taxon>Actinomycetota</taxon>
        <taxon>Actinomycetes</taxon>
        <taxon>Streptosporangiales</taxon>
        <taxon>Nocardiopsidaceae</taxon>
        <taxon>Streptomonospora</taxon>
    </lineage>
</organism>
<dbReference type="EMBL" id="JACCFO010000001">
    <property type="protein sequence ID" value="NYI97342.1"/>
    <property type="molecule type" value="Genomic_DNA"/>
</dbReference>
<dbReference type="EMBL" id="JACCFO010000001">
    <property type="protein sequence ID" value="NYI94028.1"/>
    <property type="molecule type" value="Genomic_DNA"/>
</dbReference>
<proteinExistence type="predicted"/>
<evidence type="ECO:0000313" key="8">
    <source>
        <dbReference type="EMBL" id="NYI98373.1"/>
    </source>
</evidence>
<evidence type="ECO:0000313" key="4">
    <source>
        <dbReference type="EMBL" id="NYI94253.1"/>
    </source>
</evidence>
<dbReference type="PANTHER" id="PTHR46637:SF1">
    <property type="entry name" value="BLL5188 PROTEIN"/>
    <property type="match status" value="1"/>
</dbReference>
<comment type="caution">
    <text evidence="3">The sequence shown here is derived from an EMBL/GenBank/DDBJ whole genome shotgun (WGS) entry which is preliminary data.</text>
</comment>
<evidence type="ECO:0000313" key="5">
    <source>
        <dbReference type="EMBL" id="NYI94557.1"/>
    </source>
</evidence>
<gene>
    <name evidence="3" type="ORF">HNR12_000305</name>
    <name evidence="4" type="ORF">HNR12_000530</name>
    <name evidence="5" type="ORF">HNR12_000834</name>
    <name evidence="6" type="ORF">HNR12_001961</name>
    <name evidence="7" type="ORF">HNR12_003619</name>
    <name evidence="8" type="ORF">HNR12_004650</name>
    <name evidence="9" type="ORF">HNR12_004853</name>
</gene>
<name>A0A853BF09_9ACTN</name>
<dbReference type="EMBL" id="JACCFO010000001">
    <property type="protein sequence ID" value="NYI98576.1"/>
    <property type="molecule type" value="Genomic_DNA"/>
</dbReference>
<sequence length="139" mass="15511">MVRRHELTDAEWDLLAPLMPAHPRKGKRWADHRRVINAILYRTRTGIPWRDLPERYGPWETAAGRHRRWCLDGTWQRIADRLRIDALTGAELTAGIDSTVIRAHHHAAGAPKKGRRPGTKGTGPKHSGARGAAGPPSST</sequence>
<feature type="compositionally biased region" description="Basic residues" evidence="1">
    <location>
        <begin position="102"/>
        <end position="118"/>
    </location>
</feature>
<feature type="region of interest" description="Disordered" evidence="1">
    <location>
        <begin position="102"/>
        <end position="139"/>
    </location>
</feature>
<dbReference type="EMBL" id="JACCFO010000001">
    <property type="protein sequence ID" value="NYI98373.1"/>
    <property type="molecule type" value="Genomic_DNA"/>
</dbReference>
<dbReference type="InterPro" id="IPR052909">
    <property type="entry name" value="Transposase_6_like"/>
</dbReference>
<dbReference type="PANTHER" id="PTHR46637">
    <property type="entry name" value="TIS1421-TRANSPOSASE PROTEIN A"/>
    <property type="match status" value="1"/>
</dbReference>